<comment type="caution">
    <text evidence="7">The sequence shown here is derived from an EMBL/GenBank/DDBJ whole genome shotgun (WGS) entry which is preliminary data.</text>
</comment>
<evidence type="ECO:0000259" key="6">
    <source>
        <dbReference type="Pfam" id="PF07732"/>
    </source>
</evidence>
<dbReference type="Pfam" id="PF07732">
    <property type="entry name" value="Cu-oxidase_3"/>
    <property type="match status" value="2"/>
</dbReference>
<dbReference type="PANTHER" id="PTHR48267">
    <property type="entry name" value="CUPREDOXIN SUPERFAMILY PROTEIN"/>
    <property type="match status" value="1"/>
</dbReference>
<feature type="domain" description="Plastocyanin-like" evidence="5">
    <location>
        <begin position="478"/>
        <end position="603"/>
    </location>
</feature>
<dbReference type="EMBL" id="JAQFWP010000039">
    <property type="protein sequence ID" value="MDA2806698.1"/>
    <property type="molecule type" value="Genomic_DNA"/>
</dbReference>
<comment type="similarity">
    <text evidence="1">Belongs to the multicopper oxidase family.</text>
</comment>
<dbReference type="InterPro" id="IPR011706">
    <property type="entry name" value="Cu-oxidase_C"/>
</dbReference>
<dbReference type="SUPFAM" id="SSF49503">
    <property type="entry name" value="Cupredoxins"/>
    <property type="match status" value="3"/>
</dbReference>
<feature type="domain" description="Plastocyanin-like" evidence="6">
    <location>
        <begin position="144"/>
        <end position="212"/>
    </location>
</feature>
<accession>A0ABT4TPU3</accession>
<proteinExistence type="inferred from homology"/>
<dbReference type="CDD" id="cd13844">
    <property type="entry name" value="CuRO_1_BOD_CotA_like"/>
    <property type="match status" value="1"/>
</dbReference>
<keyword evidence="2" id="KW-0479">Metal-binding</keyword>
<evidence type="ECO:0000256" key="2">
    <source>
        <dbReference type="ARBA" id="ARBA00022723"/>
    </source>
</evidence>
<protein>
    <submittedName>
        <fullName evidence="7">Multicopper oxidase domain-containing protein</fullName>
    </submittedName>
</protein>
<dbReference type="Pfam" id="PF07731">
    <property type="entry name" value="Cu-oxidase_2"/>
    <property type="match status" value="1"/>
</dbReference>
<feature type="region of interest" description="Disordered" evidence="4">
    <location>
        <begin position="1"/>
        <end position="21"/>
    </location>
</feature>
<dbReference type="InterPro" id="IPR002355">
    <property type="entry name" value="Cu_oxidase_Cu_BS"/>
</dbReference>
<evidence type="ECO:0000313" key="7">
    <source>
        <dbReference type="EMBL" id="MDA2806698.1"/>
    </source>
</evidence>
<dbReference type="NCBIfam" id="NF045554">
    <property type="entry name" value="AmiPhnlOxPhsA"/>
    <property type="match status" value="1"/>
</dbReference>
<dbReference type="RefSeq" id="WP_270679334.1">
    <property type="nucleotide sequence ID" value="NZ_JAQFWP010000039.1"/>
</dbReference>
<keyword evidence="8" id="KW-1185">Reference proteome</keyword>
<keyword evidence="3" id="KW-0560">Oxidoreductase</keyword>
<organism evidence="7 8">
    <name type="scientific">Nocardiopsis suaedae</name>
    <dbReference type="NCBI Taxonomy" id="3018444"/>
    <lineage>
        <taxon>Bacteria</taxon>
        <taxon>Bacillati</taxon>
        <taxon>Actinomycetota</taxon>
        <taxon>Actinomycetes</taxon>
        <taxon>Streptosporangiales</taxon>
        <taxon>Nocardiopsidaceae</taxon>
        <taxon>Nocardiopsis</taxon>
    </lineage>
</organism>
<sequence length="623" mass="68548">MSELLEKITGPAEPLDGEAGTEAERCAGLTPFLDPLRIPPRLAPSEREGREGVTVELRATWVRLHSQLPPTRVWAYGGHFPGPTIEARRGRPLRISWTNRISGGYPVTAAEEPREDGAPPPSNTPGRGPKAEIVEGVDELPPWIVTHLHGAATPAGNDGWAQNAVLPGRSMLAEYPNDQRSMTLWYHDHAMDITRWNVYTGLHGLYLLRDEEEDALGLPSGAHEVPLIITDRNIDTDDGDRLTGRLLHKTRIVGQDAEGVNVTLPFTGPYTLVNGVIWPYFEAEARWYRFRLLNASNARTYRFSLIDEDTGEDVGWAVRQIGTEGGLMARPARVDGPLVAAPAERADLLVDFSRLRGRTLRLVNVPEGAAPGEADPDGGIPFPQVMQIRVGEEPVADGFVLPPVLSSFRRITHDNAPEHVHRLIVLTPPGTVGGGGHPEMWEMVETDPAEVEVPSDGVVQVLREGEEEPRTYRRVSRAFDDALGFIVELGAWEQWSFLNLADPAPMHPMHVHLITFQALGRRTFDVGGFDPEVGGTREPVVQIGSVPVPELEHGWKDVIRVPAAQMADVIGPFEGATGRYMHHCHLLEHEDMGMMLPFVVRPPELTRFDHGSGGRTGEHTGGR</sequence>
<feature type="region of interest" description="Disordered" evidence="4">
    <location>
        <begin position="104"/>
        <end position="131"/>
    </location>
</feature>
<feature type="domain" description="Plastocyanin-like" evidence="6">
    <location>
        <begin position="70"/>
        <end position="103"/>
    </location>
</feature>
<dbReference type="Gene3D" id="2.60.40.420">
    <property type="entry name" value="Cupredoxins - blue copper proteins"/>
    <property type="match status" value="3"/>
</dbReference>
<evidence type="ECO:0000256" key="4">
    <source>
        <dbReference type="SAM" id="MobiDB-lite"/>
    </source>
</evidence>
<evidence type="ECO:0000256" key="3">
    <source>
        <dbReference type="ARBA" id="ARBA00023002"/>
    </source>
</evidence>
<dbReference type="InterPro" id="IPR011707">
    <property type="entry name" value="Cu-oxidase-like_N"/>
</dbReference>
<reference evidence="7" key="1">
    <citation type="submission" date="2023-01" db="EMBL/GenBank/DDBJ databases">
        <title>Draft genome sequence of Nocardiopsis sp. LSu2-4 isolated from halophytes.</title>
        <authorList>
            <person name="Duangmal K."/>
            <person name="Chantavorakit T."/>
        </authorList>
    </citation>
    <scope>NUCLEOTIDE SEQUENCE</scope>
    <source>
        <strain evidence="7">LSu2-4</strain>
    </source>
</reference>
<dbReference type="PANTHER" id="PTHR48267:SF1">
    <property type="entry name" value="BILIRUBIN OXIDASE"/>
    <property type="match status" value="1"/>
</dbReference>
<dbReference type="InterPro" id="IPR008972">
    <property type="entry name" value="Cupredoxin"/>
</dbReference>
<gene>
    <name evidence="7" type="ORF">O4U47_19470</name>
</gene>
<dbReference type="InterPro" id="IPR045087">
    <property type="entry name" value="Cu-oxidase_fam"/>
</dbReference>
<evidence type="ECO:0000256" key="1">
    <source>
        <dbReference type="ARBA" id="ARBA00010609"/>
    </source>
</evidence>
<dbReference type="PROSITE" id="PS00080">
    <property type="entry name" value="MULTICOPPER_OXIDASE2"/>
    <property type="match status" value="1"/>
</dbReference>
<evidence type="ECO:0000313" key="8">
    <source>
        <dbReference type="Proteomes" id="UP001165685"/>
    </source>
</evidence>
<evidence type="ECO:0000259" key="5">
    <source>
        <dbReference type="Pfam" id="PF07731"/>
    </source>
</evidence>
<dbReference type="Proteomes" id="UP001165685">
    <property type="component" value="Unassembled WGS sequence"/>
</dbReference>
<dbReference type="InterPro" id="IPR054642">
    <property type="entry name" value="AmiPhnlOxPhsA"/>
</dbReference>
<name>A0ABT4TPU3_9ACTN</name>